<gene>
    <name evidence="8" type="ORF">RDV89_03875</name>
</gene>
<dbReference type="PANTHER" id="PTHR43884:SF20">
    <property type="entry name" value="ACYL-COA DEHYDROGENASE FADE28"/>
    <property type="match status" value="1"/>
</dbReference>
<comment type="cofactor">
    <cofactor evidence="1">
        <name>FAD</name>
        <dbReference type="ChEBI" id="CHEBI:57692"/>
    </cofactor>
</comment>
<dbReference type="SUPFAM" id="SSF47203">
    <property type="entry name" value="Acyl-CoA dehydrogenase C-terminal domain-like"/>
    <property type="match status" value="1"/>
</dbReference>
<keyword evidence="3" id="KW-0285">Flavoprotein</keyword>
<dbReference type="EMBL" id="JAVYII010000001">
    <property type="protein sequence ID" value="MDT9592189.1"/>
    <property type="molecule type" value="Genomic_DNA"/>
</dbReference>
<evidence type="ECO:0000256" key="5">
    <source>
        <dbReference type="ARBA" id="ARBA00023002"/>
    </source>
</evidence>
<dbReference type="InterPro" id="IPR009100">
    <property type="entry name" value="AcylCoA_DH/oxidase_NM_dom_sf"/>
</dbReference>
<comment type="caution">
    <text evidence="8">The sequence shown here is derived from an EMBL/GenBank/DDBJ whole genome shotgun (WGS) entry which is preliminary data.</text>
</comment>
<sequence>MTSPFPSLLYSDLEDDLRATVRDLLKDRCDVDAVLRRTDGAEAFGDEARAVWTALVGDLGLAGLAVPEERGGAGASWREVAVVLEELGRSVADVPFFSSAVLATSLLTRLDADEPLASLVAGDAVAAVVAPFGGPLSASGTVRLTDAGLTGTVPLVAGAAEADWLVVPLTDAVVLVRSEDATITAVPSLDMTRRLSDVTFDAAAAEVLARGPEVGDHLRRTADLAAALLASEQLAVAERVLEMTVDYVQQRRQFGRAIGSYQAVKHRLADLWTDVMRARAVARYAAACAAAATSEDDADLPVAAAVAQAVCGEVAQRAAEECVQLHGGIGFTWEHPAHLYLKRAMADAAALGSTAWHRHRVARLVDLPAPSPLDATVSTSEE</sequence>
<organism evidence="8 9">
    <name type="scientific">Nocardioides imazamoxiresistens</name>
    <dbReference type="NCBI Taxonomy" id="3231893"/>
    <lineage>
        <taxon>Bacteria</taxon>
        <taxon>Bacillati</taxon>
        <taxon>Actinomycetota</taxon>
        <taxon>Actinomycetes</taxon>
        <taxon>Propionibacteriales</taxon>
        <taxon>Nocardioidaceae</taxon>
        <taxon>Nocardioides</taxon>
    </lineage>
</organism>
<dbReference type="Gene3D" id="1.20.140.10">
    <property type="entry name" value="Butyryl-CoA Dehydrogenase, subunit A, domain 3"/>
    <property type="match status" value="1"/>
</dbReference>
<protein>
    <submittedName>
        <fullName evidence="8">Acyl-CoA dehydrogenase family protein</fullName>
        <ecNumber evidence="8">1.-.-.-</ecNumber>
    </submittedName>
</protein>
<dbReference type="Pfam" id="PF00441">
    <property type="entry name" value="Acyl-CoA_dh_1"/>
    <property type="match status" value="1"/>
</dbReference>
<dbReference type="EC" id="1.-.-.-" evidence="8"/>
<feature type="domain" description="Acyl-CoA dehydrogenase/oxidase N-terminal" evidence="7">
    <location>
        <begin position="14"/>
        <end position="99"/>
    </location>
</feature>
<evidence type="ECO:0000313" key="8">
    <source>
        <dbReference type="EMBL" id="MDT9592189.1"/>
    </source>
</evidence>
<dbReference type="Pfam" id="PF02771">
    <property type="entry name" value="Acyl-CoA_dh_N"/>
    <property type="match status" value="1"/>
</dbReference>
<dbReference type="Gene3D" id="1.10.540.10">
    <property type="entry name" value="Acyl-CoA dehydrogenase/oxidase, N-terminal domain"/>
    <property type="match status" value="1"/>
</dbReference>
<evidence type="ECO:0000256" key="2">
    <source>
        <dbReference type="ARBA" id="ARBA00009347"/>
    </source>
</evidence>
<evidence type="ECO:0000256" key="1">
    <source>
        <dbReference type="ARBA" id="ARBA00001974"/>
    </source>
</evidence>
<keyword evidence="5 8" id="KW-0560">Oxidoreductase</keyword>
<evidence type="ECO:0000259" key="6">
    <source>
        <dbReference type="Pfam" id="PF00441"/>
    </source>
</evidence>
<accession>A0ABU3PSL3</accession>
<dbReference type="PANTHER" id="PTHR43884">
    <property type="entry name" value="ACYL-COA DEHYDROGENASE"/>
    <property type="match status" value="1"/>
</dbReference>
<dbReference type="InterPro" id="IPR009075">
    <property type="entry name" value="AcylCo_DH/oxidase_C"/>
</dbReference>
<evidence type="ECO:0000256" key="3">
    <source>
        <dbReference type="ARBA" id="ARBA00022630"/>
    </source>
</evidence>
<dbReference type="Proteomes" id="UP001268542">
    <property type="component" value="Unassembled WGS sequence"/>
</dbReference>
<dbReference type="SUPFAM" id="SSF56645">
    <property type="entry name" value="Acyl-CoA dehydrogenase NM domain-like"/>
    <property type="match status" value="1"/>
</dbReference>
<proteinExistence type="inferred from homology"/>
<evidence type="ECO:0000256" key="4">
    <source>
        <dbReference type="ARBA" id="ARBA00022827"/>
    </source>
</evidence>
<feature type="domain" description="Acyl-CoA dehydrogenase/oxidase C-terminal" evidence="6">
    <location>
        <begin position="225"/>
        <end position="363"/>
    </location>
</feature>
<dbReference type="GO" id="GO:0016491">
    <property type="term" value="F:oxidoreductase activity"/>
    <property type="evidence" value="ECO:0007669"/>
    <property type="project" value="UniProtKB-KW"/>
</dbReference>
<evidence type="ECO:0000259" key="7">
    <source>
        <dbReference type="Pfam" id="PF02771"/>
    </source>
</evidence>
<comment type="similarity">
    <text evidence="2">Belongs to the acyl-CoA dehydrogenase family.</text>
</comment>
<dbReference type="InterPro" id="IPR037069">
    <property type="entry name" value="AcylCoA_DH/ox_N_sf"/>
</dbReference>
<dbReference type="InterPro" id="IPR036250">
    <property type="entry name" value="AcylCo_DH-like_C"/>
</dbReference>
<dbReference type="RefSeq" id="WP_315731440.1">
    <property type="nucleotide sequence ID" value="NZ_JAVYII010000001.1"/>
</dbReference>
<dbReference type="InterPro" id="IPR013786">
    <property type="entry name" value="AcylCoA_DH/ox_N"/>
</dbReference>
<reference evidence="8 9" key="1">
    <citation type="submission" date="2023-08" db="EMBL/GenBank/DDBJ databases">
        <title>Nocardioides seae sp. nov., a bacterium isolated from a soil.</title>
        <authorList>
            <person name="Wang X."/>
        </authorList>
    </citation>
    <scope>NUCLEOTIDE SEQUENCE [LARGE SCALE GENOMIC DNA]</scope>
    <source>
        <strain evidence="8 9">YZH12</strain>
    </source>
</reference>
<keyword evidence="9" id="KW-1185">Reference proteome</keyword>
<evidence type="ECO:0000313" key="9">
    <source>
        <dbReference type="Proteomes" id="UP001268542"/>
    </source>
</evidence>
<keyword evidence="4" id="KW-0274">FAD</keyword>
<name>A0ABU3PSL3_9ACTN</name>